<gene>
    <name evidence="3" type="ORF">NAEGRDRAFT_78700</name>
</gene>
<dbReference type="InParanoid" id="D2V5U1"/>
<sequence>MINRKGFHICIVNSARKKQPAFTSSNLSNDDSKSNNNTEKPLEVNSTPLEEEKIKTNVDEQITSPSSTNESSTTTPPTTSTTTTPPPITESNIGETQQQQPIVTNPTSQIRDPVPPAVVNPEHHFYTQKIRNLANELDMMLKRRGYSTFRVLVTTSLGLAVFIFLFSEDIKNFFSQHGADVASRSLGSESVQMSAEVLSKAVVQQVLSDAKTTEHAVNFLKDLISRKETQQLLVTLLLQVLQDPITQEYVSQFAKERIALYLLRDEYTIQVASEFAWKIIDKPETKDHLVILLNNALKDEAFRQHVADLFASVILYDVVKQSGSELGMHTVHNVMDDQNVQQHAEVFVTGILSNQKVRHDAGFALWEALKVSLTPTWFYHPPPNAPEQTSEQPAPEGEKPTEEKKPEEKPEEQAAITASTEQPAALESSEIKQPLQITQTTLPSSNPVIPDVIGITSLDNSGASTKKKSTSTEIAVVNNSK</sequence>
<evidence type="ECO:0000256" key="2">
    <source>
        <dbReference type="SAM" id="Phobius"/>
    </source>
</evidence>
<dbReference type="PANTHER" id="PTHR37935:SF1">
    <property type="entry name" value="CHROMOSOME UNDETERMINED SCAFFOLD_14, WHOLE GENOME SHOTGUN SEQUENCE"/>
    <property type="match status" value="1"/>
</dbReference>
<organism evidence="4">
    <name type="scientific">Naegleria gruberi</name>
    <name type="common">Amoeba</name>
    <dbReference type="NCBI Taxonomy" id="5762"/>
    <lineage>
        <taxon>Eukaryota</taxon>
        <taxon>Discoba</taxon>
        <taxon>Heterolobosea</taxon>
        <taxon>Tetramitia</taxon>
        <taxon>Eutetramitia</taxon>
        <taxon>Vahlkampfiidae</taxon>
        <taxon>Naegleria</taxon>
    </lineage>
</organism>
<feature type="transmembrane region" description="Helical" evidence="2">
    <location>
        <begin position="149"/>
        <end position="167"/>
    </location>
</feature>
<dbReference type="KEGG" id="ngr:NAEGRDRAFT_78700"/>
<keyword evidence="2" id="KW-0812">Transmembrane</keyword>
<dbReference type="AlphaFoldDB" id="D2V5U1"/>
<evidence type="ECO:0000313" key="3">
    <source>
        <dbReference type="EMBL" id="EFC47853.1"/>
    </source>
</evidence>
<dbReference type="RefSeq" id="XP_002680597.1">
    <property type="nucleotide sequence ID" value="XM_002680551.1"/>
</dbReference>
<dbReference type="GeneID" id="8849268"/>
<dbReference type="PANTHER" id="PTHR37935">
    <property type="entry name" value="CHROMOSOME UNDETERMINED SCAFFOLD_14, WHOLE GENOME SHOTGUN SEQUENCE"/>
    <property type="match status" value="1"/>
</dbReference>
<feature type="compositionally biased region" description="Polar residues" evidence="1">
    <location>
        <begin position="435"/>
        <end position="447"/>
    </location>
</feature>
<dbReference type="eggNOG" id="ENOG502QPJT">
    <property type="taxonomic scope" value="Eukaryota"/>
</dbReference>
<dbReference type="EMBL" id="GG738853">
    <property type="protein sequence ID" value="EFC47853.1"/>
    <property type="molecule type" value="Genomic_DNA"/>
</dbReference>
<feature type="region of interest" description="Disordered" evidence="1">
    <location>
        <begin position="18"/>
        <end position="114"/>
    </location>
</feature>
<protein>
    <submittedName>
        <fullName evidence="3">Uncharacterized protein</fullName>
    </submittedName>
</protein>
<name>D2V5U1_NAEGR</name>
<keyword evidence="4" id="KW-1185">Reference proteome</keyword>
<evidence type="ECO:0000256" key="1">
    <source>
        <dbReference type="SAM" id="MobiDB-lite"/>
    </source>
</evidence>
<feature type="compositionally biased region" description="Low complexity" evidence="1">
    <location>
        <begin position="24"/>
        <end position="37"/>
    </location>
</feature>
<dbReference type="VEuPathDB" id="AmoebaDB:NAEGRDRAFT_78700"/>
<accession>D2V5U1</accession>
<reference evidence="3 4" key="1">
    <citation type="journal article" date="2010" name="Cell">
        <title>The genome of Naegleria gruberi illuminates early eukaryotic versatility.</title>
        <authorList>
            <person name="Fritz-Laylin L.K."/>
            <person name="Prochnik S.E."/>
            <person name="Ginger M.L."/>
            <person name="Dacks J.B."/>
            <person name="Carpenter M.L."/>
            <person name="Field M.C."/>
            <person name="Kuo A."/>
            <person name="Paredez A."/>
            <person name="Chapman J."/>
            <person name="Pham J."/>
            <person name="Shu S."/>
            <person name="Neupane R."/>
            <person name="Cipriano M."/>
            <person name="Mancuso J."/>
            <person name="Tu H."/>
            <person name="Salamov A."/>
            <person name="Lindquist E."/>
            <person name="Shapiro H."/>
            <person name="Lucas S."/>
            <person name="Grigoriev I.V."/>
            <person name="Cande W.Z."/>
            <person name="Fulton C."/>
            <person name="Rokhsar D.S."/>
            <person name="Dawson S.C."/>
        </authorList>
    </citation>
    <scope>NUCLEOTIDE SEQUENCE [LARGE SCALE GENOMIC DNA]</scope>
    <source>
        <strain evidence="3 4">NEG-M</strain>
    </source>
</reference>
<proteinExistence type="predicted"/>
<feature type="region of interest" description="Disordered" evidence="1">
    <location>
        <begin position="380"/>
        <end position="481"/>
    </location>
</feature>
<keyword evidence="2" id="KW-1133">Transmembrane helix</keyword>
<feature type="compositionally biased region" description="Low complexity" evidence="1">
    <location>
        <begin position="62"/>
        <end position="83"/>
    </location>
</feature>
<feature type="compositionally biased region" description="Basic and acidic residues" evidence="1">
    <location>
        <begin position="396"/>
        <end position="412"/>
    </location>
</feature>
<keyword evidence="2" id="KW-0472">Membrane</keyword>
<feature type="compositionally biased region" description="Polar residues" evidence="1">
    <location>
        <begin position="93"/>
        <end position="110"/>
    </location>
</feature>
<dbReference type="OrthoDB" id="276540at2759"/>
<dbReference type="Proteomes" id="UP000006671">
    <property type="component" value="Unassembled WGS sequence"/>
</dbReference>
<evidence type="ECO:0000313" key="4">
    <source>
        <dbReference type="Proteomes" id="UP000006671"/>
    </source>
</evidence>